<proteinExistence type="predicted"/>
<dbReference type="GO" id="GO:0008270">
    <property type="term" value="F:zinc ion binding"/>
    <property type="evidence" value="ECO:0007669"/>
    <property type="project" value="UniProtKB-KW"/>
</dbReference>
<dbReference type="GO" id="GO:0043161">
    <property type="term" value="P:proteasome-mediated ubiquitin-dependent protein catabolic process"/>
    <property type="evidence" value="ECO:0007669"/>
    <property type="project" value="TreeGrafter"/>
</dbReference>
<gene>
    <name evidence="2" type="ORF">CGI_10015676</name>
</gene>
<reference evidence="2" key="1">
    <citation type="journal article" date="2012" name="Nature">
        <title>The oyster genome reveals stress adaptation and complexity of shell formation.</title>
        <authorList>
            <person name="Zhang G."/>
            <person name="Fang X."/>
            <person name="Guo X."/>
            <person name="Li L."/>
            <person name="Luo R."/>
            <person name="Xu F."/>
            <person name="Yang P."/>
            <person name="Zhang L."/>
            <person name="Wang X."/>
            <person name="Qi H."/>
            <person name="Xiong Z."/>
            <person name="Que H."/>
            <person name="Xie Y."/>
            <person name="Holland P.W."/>
            <person name="Paps J."/>
            <person name="Zhu Y."/>
            <person name="Wu F."/>
            <person name="Chen Y."/>
            <person name="Wang J."/>
            <person name="Peng C."/>
            <person name="Meng J."/>
            <person name="Yang L."/>
            <person name="Liu J."/>
            <person name="Wen B."/>
            <person name="Zhang N."/>
            <person name="Huang Z."/>
            <person name="Zhu Q."/>
            <person name="Feng Y."/>
            <person name="Mount A."/>
            <person name="Hedgecock D."/>
            <person name="Xu Z."/>
            <person name="Liu Y."/>
            <person name="Domazet-Loso T."/>
            <person name="Du Y."/>
            <person name="Sun X."/>
            <person name="Zhang S."/>
            <person name="Liu B."/>
            <person name="Cheng P."/>
            <person name="Jiang X."/>
            <person name="Li J."/>
            <person name="Fan D."/>
            <person name="Wang W."/>
            <person name="Fu W."/>
            <person name="Wang T."/>
            <person name="Wang B."/>
            <person name="Zhang J."/>
            <person name="Peng Z."/>
            <person name="Li Y."/>
            <person name="Li N."/>
            <person name="Wang J."/>
            <person name="Chen M."/>
            <person name="He Y."/>
            <person name="Tan F."/>
            <person name="Song X."/>
            <person name="Zheng Q."/>
            <person name="Huang R."/>
            <person name="Yang H."/>
            <person name="Du X."/>
            <person name="Chen L."/>
            <person name="Yang M."/>
            <person name="Gaffney P.M."/>
            <person name="Wang S."/>
            <person name="Luo L."/>
            <person name="She Z."/>
            <person name="Ming Y."/>
            <person name="Huang W."/>
            <person name="Zhang S."/>
            <person name="Huang B."/>
            <person name="Zhang Y."/>
            <person name="Qu T."/>
            <person name="Ni P."/>
            <person name="Miao G."/>
            <person name="Wang J."/>
            <person name="Wang Q."/>
            <person name="Steinberg C.E."/>
            <person name="Wang H."/>
            <person name="Li N."/>
            <person name="Qian L."/>
            <person name="Zhang G."/>
            <person name="Li Y."/>
            <person name="Yang H."/>
            <person name="Liu X."/>
            <person name="Wang J."/>
            <person name="Yin Y."/>
            <person name="Wang J."/>
        </authorList>
    </citation>
    <scope>NUCLEOTIDE SEQUENCE [LARGE SCALE GENOMIC DNA]</scope>
    <source>
        <strain evidence="2">05x7-T-G4-1.051#20</strain>
    </source>
</reference>
<dbReference type="InParanoid" id="K1QYW0"/>
<dbReference type="InterPro" id="IPR011042">
    <property type="entry name" value="6-blade_b-propeller_TolB-like"/>
</dbReference>
<dbReference type="InterPro" id="IPR001258">
    <property type="entry name" value="NHL_repeat"/>
</dbReference>
<dbReference type="HOGENOM" id="CLU_007742_5_0_1"/>
<organism evidence="2">
    <name type="scientific">Magallana gigas</name>
    <name type="common">Pacific oyster</name>
    <name type="synonym">Crassostrea gigas</name>
    <dbReference type="NCBI Taxonomy" id="29159"/>
    <lineage>
        <taxon>Eukaryota</taxon>
        <taxon>Metazoa</taxon>
        <taxon>Spiralia</taxon>
        <taxon>Lophotrochozoa</taxon>
        <taxon>Mollusca</taxon>
        <taxon>Bivalvia</taxon>
        <taxon>Autobranchia</taxon>
        <taxon>Pteriomorphia</taxon>
        <taxon>Ostreida</taxon>
        <taxon>Ostreoidea</taxon>
        <taxon>Ostreidae</taxon>
        <taxon>Magallana</taxon>
    </lineage>
</organism>
<name>K1QYW0_MAGGI</name>
<evidence type="ECO:0000256" key="1">
    <source>
        <dbReference type="ARBA" id="ARBA00022737"/>
    </source>
</evidence>
<dbReference type="PANTHER" id="PTHR24104:SF25">
    <property type="entry name" value="PROTEIN LIN-41"/>
    <property type="match status" value="1"/>
</dbReference>
<accession>K1QYW0</accession>
<dbReference type="PANTHER" id="PTHR24104">
    <property type="entry name" value="E3 UBIQUITIN-PROTEIN LIGASE NHLRC1-RELATED"/>
    <property type="match status" value="1"/>
</dbReference>
<dbReference type="PROSITE" id="PS51125">
    <property type="entry name" value="NHL"/>
    <property type="match status" value="1"/>
</dbReference>
<dbReference type="InterPro" id="IPR050952">
    <property type="entry name" value="TRIM-NHL_E3_ligases"/>
</dbReference>
<evidence type="ECO:0000313" key="2">
    <source>
        <dbReference type="EMBL" id="EKC36369.1"/>
    </source>
</evidence>
<dbReference type="EMBL" id="JH818967">
    <property type="protein sequence ID" value="EKC36369.1"/>
    <property type="molecule type" value="Genomic_DNA"/>
</dbReference>
<dbReference type="GO" id="GO:0000209">
    <property type="term" value="P:protein polyubiquitination"/>
    <property type="evidence" value="ECO:0007669"/>
    <property type="project" value="TreeGrafter"/>
</dbReference>
<dbReference type="GO" id="GO:0061630">
    <property type="term" value="F:ubiquitin protein ligase activity"/>
    <property type="evidence" value="ECO:0007669"/>
    <property type="project" value="TreeGrafter"/>
</dbReference>
<dbReference type="AlphaFoldDB" id="K1QYW0"/>
<protein>
    <submittedName>
        <fullName evidence="2">Tripartite motif-containing protein 2</fullName>
    </submittedName>
</protein>
<keyword evidence="1" id="KW-0677">Repeat</keyword>
<dbReference type="SUPFAM" id="SSF101898">
    <property type="entry name" value="NHL repeat"/>
    <property type="match status" value="1"/>
</dbReference>
<dbReference type="Gene3D" id="2.120.10.30">
    <property type="entry name" value="TolB, C-terminal domain"/>
    <property type="match status" value="1"/>
</dbReference>
<sequence length="402" mass="46086">MNSKYLTILLKQEAENELNISEIKRCMAHLKKLLDSNDISLISAYRSRNAEFRKLPPKVKVIFPQFTPHKINRDWIYQQFGSLSALHFTTEERIFKNQILAAESSPPDKPLIDEPFTVTTIPTDIDDLTNVAYLGDEKIWTSGQGNIMMLHNVHGELLESIQTKSGNWPEDIAVMKNGDLVYADYNESTVNIVKNNQIQTVVRLRRWRPLNVCGTSSGDLLVVMLSLDEEQTKIVRYSRYKATQVIQYNDQGKPLYSSGYSIKHISENNNQDICVSDNGACAVVVVNQTGKLRFRYTGSFHFDFEVNENEIFADAYFRNDFFTPAGITTDSQNRILTADLANKCIHVLDQDGQFLLYIFCDLFDPLGLSVGERDCLLVAECRPREVKKIQYCMQVNKMYMHF</sequence>